<organism evidence="8 9">
    <name type="scientific">Juglans regia</name>
    <name type="common">English walnut</name>
    <dbReference type="NCBI Taxonomy" id="51240"/>
    <lineage>
        <taxon>Eukaryota</taxon>
        <taxon>Viridiplantae</taxon>
        <taxon>Streptophyta</taxon>
        <taxon>Embryophyta</taxon>
        <taxon>Tracheophyta</taxon>
        <taxon>Spermatophyta</taxon>
        <taxon>Magnoliopsida</taxon>
        <taxon>eudicotyledons</taxon>
        <taxon>Gunneridae</taxon>
        <taxon>Pentapetalae</taxon>
        <taxon>rosids</taxon>
        <taxon>fabids</taxon>
        <taxon>Fagales</taxon>
        <taxon>Juglandaceae</taxon>
        <taxon>Juglans</taxon>
    </lineage>
</organism>
<dbReference type="RefSeq" id="XP_035540705.1">
    <property type="nucleotide sequence ID" value="XM_035684812.1"/>
</dbReference>
<dbReference type="GO" id="GO:0004386">
    <property type="term" value="F:helicase activity"/>
    <property type="evidence" value="ECO:0007669"/>
    <property type="project" value="UniProtKB-KW"/>
</dbReference>
<evidence type="ECO:0000256" key="6">
    <source>
        <dbReference type="ARBA" id="ARBA00022840"/>
    </source>
</evidence>
<feature type="compositionally biased region" description="Polar residues" evidence="7">
    <location>
        <begin position="87"/>
        <end position="96"/>
    </location>
</feature>
<evidence type="ECO:0000313" key="8">
    <source>
        <dbReference type="Proteomes" id="UP000235220"/>
    </source>
</evidence>
<protein>
    <submittedName>
        <fullName evidence="9">Probable RNA helicase SDE3 isoform X1</fullName>
    </submittedName>
</protein>
<dbReference type="Gene3D" id="3.40.50.300">
    <property type="entry name" value="P-loop containing nucleotide triphosphate hydrolases"/>
    <property type="match status" value="1"/>
</dbReference>
<keyword evidence="2" id="KW-0963">Cytoplasm</keyword>
<dbReference type="GeneID" id="118344299"/>
<reference evidence="9" key="1">
    <citation type="submission" date="2025-08" db="UniProtKB">
        <authorList>
            <consortium name="RefSeq"/>
        </authorList>
    </citation>
    <scope>IDENTIFICATION</scope>
    <source>
        <tissue evidence="9">Leaves</tissue>
    </source>
</reference>
<name>A0A6P9DYA9_JUGRE</name>
<dbReference type="GO" id="GO:0005524">
    <property type="term" value="F:ATP binding"/>
    <property type="evidence" value="ECO:0007669"/>
    <property type="project" value="UniProtKB-KW"/>
</dbReference>
<evidence type="ECO:0000256" key="4">
    <source>
        <dbReference type="ARBA" id="ARBA00022801"/>
    </source>
</evidence>
<dbReference type="InterPro" id="IPR049080">
    <property type="entry name" value="MOV-10-like_beta-barrel"/>
</dbReference>
<gene>
    <name evidence="9" type="primary">LOC118344299</name>
</gene>
<accession>A0A6P9DYA9</accession>
<dbReference type="KEGG" id="jre:118344299"/>
<feature type="compositionally biased region" description="Low complexity" evidence="7">
    <location>
        <begin position="97"/>
        <end position="157"/>
    </location>
</feature>
<dbReference type="InterPro" id="IPR027417">
    <property type="entry name" value="P-loop_NTPase"/>
</dbReference>
<dbReference type="OrthoDB" id="6513042at2759"/>
<dbReference type="GO" id="GO:0005096">
    <property type="term" value="F:GTPase activator activity"/>
    <property type="evidence" value="ECO:0000318"/>
    <property type="project" value="GO_Central"/>
</dbReference>
<feature type="compositionally biased region" description="Low complexity" evidence="7">
    <location>
        <begin position="199"/>
        <end position="211"/>
    </location>
</feature>
<evidence type="ECO:0000256" key="1">
    <source>
        <dbReference type="ARBA" id="ARBA00004496"/>
    </source>
</evidence>
<dbReference type="AlphaFoldDB" id="A0A6P9DYA9"/>
<sequence length="708" mass="78761">MSLFVEFLRFILCCHTEHFGYGYEYDDTTSRNSHLVYKSIRRTRTTSSPDNDPLLPYSRPSPSLYQAKVAVDSWIRNSLIIKEPYVQESSQRTNEISPNSSNSLQPPSFSFTYSPSSSDLPPFSSIFSSVPRNPPKSSSSASSLKGPPSPTGPSSSSPKPPPTSKPVIYPTTSHAVSEERKTGYILKKGATSLFASSISNLPPSSSSSSPVLPNPPKSSPKPSASSLKGPPPSGPSSSSPMPPPTFKPVLCPTTTTPGNEERKQSYILENGTSPIFAIPEYIKGQIKENIVPEILKQRLSPSTYKAYFTALLYAEEFYLEKWSDFLLKNVTLELHEAAIYKESTKYKNLNGNLKKKNKTFVVFEIDSIPERRPFLLSRDLVYARPVGKDIEPFQGFIYRVVKSTRVLVEFGDDFHSQHYASRKYDISFSFNRVCLKRAHEAVETASNPSVQNFLFPEYCVSRKDNLNPPTLHRANHEVGKNELSAIRHISSFRGSPPYLLSGSHCVTAMDSKELSKTGIVVQEAVCEIYRSSPECLILICAPTNSTCDVLTRSLKKVILESDMFRANAAFREMDGVPADILRSCPIKGECFTCPSLQKLRKFRVILSTFVSSFRLHNEGIPAGHFSHIFLLDASLAMEPEAVIPLANFATDKTAVIVTGASTRHSAWARSDIARKYGLGKSLFNRLHENRLYSGFNPMFITQLDGFQQ</sequence>
<dbReference type="GO" id="GO:0007264">
    <property type="term" value="P:small GTPase-mediated signal transduction"/>
    <property type="evidence" value="ECO:0000318"/>
    <property type="project" value="GO_Central"/>
</dbReference>
<dbReference type="Gramene" id="Jr13_20280_p1">
    <property type="protein sequence ID" value="cds.Jr13_20280_p1"/>
    <property type="gene ID" value="Jr13_20280"/>
</dbReference>
<evidence type="ECO:0000256" key="5">
    <source>
        <dbReference type="ARBA" id="ARBA00022806"/>
    </source>
</evidence>
<dbReference type="Proteomes" id="UP000235220">
    <property type="component" value="Chromosome 13"/>
</dbReference>
<keyword evidence="5 9" id="KW-0347">Helicase</keyword>
<feature type="region of interest" description="Disordered" evidence="7">
    <location>
        <begin position="87"/>
        <end position="177"/>
    </location>
</feature>
<dbReference type="GO" id="GO:0005886">
    <property type="term" value="C:plasma membrane"/>
    <property type="evidence" value="ECO:0000318"/>
    <property type="project" value="GO_Central"/>
</dbReference>
<keyword evidence="6" id="KW-0067">ATP-binding</keyword>
<evidence type="ECO:0000313" key="9">
    <source>
        <dbReference type="RefSeq" id="XP_035540705.1"/>
    </source>
</evidence>
<dbReference type="GO" id="GO:0016787">
    <property type="term" value="F:hydrolase activity"/>
    <property type="evidence" value="ECO:0007669"/>
    <property type="project" value="UniProtKB-KW"/>
</dbReference>
<dbReference type="PANTHER" id="PTHR45418">
    <property type="entry name" value="CANCER/TESTIS ANTIGEN 55"/>
    <property type="match status" value="1"/>
</dbReference>
<dbReference type="GO" id="GO:0005737">
    <property type="term" value="C:cytoplasm"/>
    <property type="evidence" value="ECO:0000318"/>
    <property type="project" value="GO_Central"/>
</dbReference>
<feature type="compositionally biased region" description="Pro residues" evidence="7">
    <location>
        <begin position="229"/>
        <end position="246"/>
    </location>
</feature>
<feature type="region of interest" description="Disordered" evidence="7">
    <location>
        <begin position="199"/>
        <end position="261"/>
    </location>
</feature>
<keyword evidence="8" id="KW-1185">Reference proteome</keyword>
<keyword evidence="3" id="KW-0547">Nucleotide-binding</keyword>
<evidence type="ECO:0000256" key="2">
    <source>
        <dbReference type="ARBA" id="ARBA00022490"/>
    </source>
</evidence>
<evidence type="ECO:0000256" key="3">
    <source>
        <dbReference type="ARBA" id="ARBA00022741"/>
    </source>
</evidence>
<evidence type="ECO:0000256" key="7">
    <source>
        <dbReference type="SAM" id="MobiDB-lite"/>
    </source>
</evidence>
<proteinExistence type="predicted"/>
<comment type="subcellular location">
    <subcellularLocation>
        <location evidence="1">Cytoplasm</location>
    </subcellularLocation>
</comment>
<dbReference type="PANTHER" id="PTHR45418:SF1">
    <property type="entry name" value="CANCER_TESTIS ANTIGEN 55"/>
    <property type="match status" value="1"/>
</dbReference>
<dbReference type="Pfam" id="PF21634">
    <property type="entry name" value="MOV-10_beta-barrel"/>
    <property type="match status" value="1"/>
</dbReference>
<keyword evidence="4" id="KW-0378">Hydrolase</keyword>